<dbReference type="PROSITE" id="PS51257">
    <property type="entry name" value="PROKAR_LIPOPROTEIN"/>
    <property type="match status" value="1"/>
</dbReference>
<reference evidence="3" key="1">
    <citation type="journal article" date="2019" name="Int. J. Syst. Evol. Microbiol.">
        <title>The Global Catalogue of Microorganisms (GCM) 10K type strain sequencing project: providing services to taxonomists for standard genome sequencing and annotation.</title>
        <authorList>
            <consortium name="The Broad Institute Genomics Platform"/>
            <consortium name="The Broad Institute Genome Sequencing Center for Infectious Disease"/>
            <person name="Wu L."/>
            <person name="Ma J."/>
        </authorList>
    </citation>
    <scope>NUCLEOTIDE SEQUENCE [LARGE SCALE GENOMIC DNA]</scope>
    <source>
        <strain evidence="3">CCUG 48216</strain>
    </source>
</reference>
<sequence>MKATRIPLLLFVLLSCLVVISCSNVEEVTPPHDIENIRLKLIELKEDLNGMIYMLKVQNNSNHEIIQNNVYVSFPILVENGTRSNEFKIEAKNNKLNIKPGEEVLLTAFASKEMYEGNSNIDVTNPDIEINGYVDKVSELNRFHRGGGYKAMNDF</sequence>
<evidence type="ECO:0000256" key="1">
    <source>
        <dbReference type="SAM" id="SignalP"/>
    </source>
</evidence>
<proteinExistence type="predicted"/>
<feature type="chain" id="PRO_5045339630" description="Lipoprotein" evidence="1">
    <location>
        <begin position="22"/>
        <end position="155"/>
    </location>
</feature>
<evidence type="ECO:0000313" key="3">
    <source>
        <dbReference type="Proteomes" id="UP001597211"/>
    </source>
</evidence>
<evidence type="ECO:0008006" key="4">
    <source>
        <dbReference type="Google" id="ProtNLM"/>
    </source>
</evidence>
<accession>A0ABW3SHH8</accession>
<feature type="signal peptide" evidence="1">
    <location>
        <begin position="1"/>
        <end position="21"/>
    </location>
</feature>
<comment type="caution">
    <text evidence="2">The sequence shown here is derived from an EMBL/GenBank/DDBJ whole genome shotgun (WGS) entry which is preliminary data.</text>
</comment>
<dbReference type="Proteomes" id="UP001597211">
    <property type="component" value="Unassembled WGS sequence"/>
</dbReference>
<organism evidence="2 3">
    <name type="scientific">Paenibacillus timonensis</name>
    <dbReference type="NCBI Taxonomy" id="225915"/>
    <lineage>
        <taxon>Bacteria</taxon>
        <taxon>Bacillati</taxon>
        <taxon>Bacillota</taxon>
        <taxon>Bacilli</taxon>
        <taxon>Bacillales</taxon>
        <taxon>Paenibacillaceae</taxon>
        <taxon>Paenibacillus</taxon>
    </lineage>
</organism>
<gene>
    <name evidence="2" type="ORF">ACFQ2Z_23275</name>
</gene>
<protein>
    <recommendedName>
        <fullName evidence="4">Lipoprotein</fullName>
    </recommendedName>
</protein>
<keyword evidence="1" id="KW-0732">Signal</keyword>
<keyword evidence="3" id="KW-1185">Reference proteome</keyword>
<dbReference type="RefSeq" id="WP_240271425.1">
    <property type="nucleotide sequence ID" value="NZ_JAKSXN010000086.1"/>
</dbReference>
<dbReference type="EMBL" id="JBHTKZ010000077">
    <property type="protein sequence ID" value="MFD1184264.1"/>
    <property type="molecule type" value="Genomic_DNA"/>
</dbReference>
<name>A0ABW3SHH8_9BACL</name>
<evidence type="ECO:0000313" key="2">
    <source>
        <dbReference type="EMBL" id="MFD1184264.1"/>
    </source>
</evidence>